<dbReference type="AlphaFoldDB" id="A0A0E9VBQ5"/>
<protein>
    <submittedName>
        <fullName evidence="1">Uncharacterized protein</fullName>
    </submittedName>
</protein>
<dbReference type="EMBL" id="GBXM01033038">
    <property type="protein sequence ID" value="JAH75539.1"/>
    <property type="molecule type" value="Transcribed_RNA"/>
</dbReference>
<reference evidence="1" key="2">
    <citation type="journal article" date="2015" name="Fish Shellfish Immunol.">
        <title>Early steps in the European eel (Anguilla anguilla)-Vibrio vulnificus interaction in the gills: Role of the RtxA13 toxin.</title>
        <authorList>
            <person name="Callol A."/>
            <person name="Pajuelo D."/>
            <person name="Ebbesson L."/>
            <person name="Teles M."/>
            <person name="MacKenzie S."/>
            <person name="Amaro C."/>
        </authorList>
    </citation>
    <scope>NUCLEOTIDE SEQUENCE</scope>
</reference>
<sequence>MEHCLNQEQRVSSVHQTTCSFDLYQVNVILGCVLPHWNMGSYKVHCECPTIPGNAA</sequence>
<reference evidence="1" key="1">
    <citation type="submission" date="2014-11" db="EMBL/GenBank/DDBJ databases">
        <authorList>
            <person name="Amaro Gonzalez C."/>
        </authorList>
    </citation>
    <scope>NUCLEOTIDE SEQUENCE</scope>
</reference>
<name>A0A0E9VBQ5_ANGAN</name>
<accession>A0A0E9VBQ5</accession>
<evidence type="ECO:0000313" key="1">
    <source>
        <dbReference type="EMBL" id="JAH75539.1"/>
    </source>
</evidence>
<organism evidence="1">
    <name type="scientific">Anguilla anguilla</name>
    <name type="common">European freshwater eel</name>
    <name type="synonym">Muraena anguilla</name>
    <dbReference type="NCBI Taxonomy" id="7936"/>
    <lineage>
        <taxon>Eukaryota</taxon>
        <taxon>Metazoa</taxon>
        <taxon>Chordata</taxon>
        <taxon>Craniata</taxon>
        <taxon>Vertebrata</taxon>
        <taxon>Euteleostomi</taxon>
        <taxon>Actinopterygii</taxon>
        <taxon>Neopterygii</taxon>
        <taxon>Teleostei</taxon>
        <taxon>Anguilliformes</taxon>
        <taxon>Anguillidae</taxon>
        <taxon>Anguilla</taxon>
    </lineage>
</organism>
<proteinExistence type="predicted"/>